<dbReference type="InterPro" id="IPR001584">
    <property type="entry name" value="Integrase_cat-core"/>
</dbReference>
<accession>A0A254NAH6</accession>
<evidence type="ECO:0000313" key="3">
    <source>
        <dbReference type="Proteomes" id="UP000197446"/>
    </source>
</evidence>
<dbReference type="InterPro" id="IPR036397">
    <property type="entry name" value="RNaseH_sf"/>
</dbReference>
<proteinExistence type="predicted"/>
<reference evidence="2 3" key="1">
    <citation type="journal article" date="2007" name="Int. J. Syst. Evol. Microbiol.">
        <title>Description of Pelomonas aquatica sp. nov. and Pelomonas puraquae sp. nov., isolated from industrial and haemodialysis water.</title>
        <authorList>
            <person name="Gomila M."/>
            <person name="Bowien B."/>
            <person name="Falsen E."/>
            <person name="Moore E.R."/>
            <person name="Lalucat J."/>
        </authorList>
    </citation>
    <scope>NUCLEOTIDE SEQUENCE [LARGE SCALE GENOMIC DNA]</scope>
    <source>
        <strain evidence="2 3">CCUG 52769</strain>
    </source>
</reference>
<sequence length="665" mass="75091">MPFTLHAGLAFRRGARTFELIRELPDGNWSYEDSHTRRPGTIPKQKLLKAIWAGDIVLMGSDAAPAPRDDERSSPPALALDSLKGVKLERFKRRMTYVVAIHQAHLSRGMRRPIDKLVTKVAERINDGKPPSSSTVMGWLRAYESSQHAPQSLVDGNAHRVRSRKLRPEMDRIVNESIRKYYLTRDKFSLRHTLTMIHAQAKPLVVQGKLAEADAQISLSTLSRRVGAIDRYRVIEAREGSARARMVTRTTMDGTTARYPLDVVEVDHTPLNWVVICDRTGLPLGRPLLTVMIDAYSGYVLGFYVSFYGAGLSSVSGALRCALRFKADMVAGIKLEHDWIAEGIPDTLKLDNGLEFHSPVFQRMGWELGSSFTYCRVRTPWLKPHVERFFASLDTLTLTRGRVHKRVANVINLDPNKDAAIMFTAFVQGLVMYAVDYYPFQINERKLARPYDLMQDGLLSVPPARFPHDMERLRMVSALSRQYTIHQGGVDLHGLPFGGTELLSMRQAHGGNFRAWVKWDPDDMSQIWVQDPRSQQWVASPCRWGEYAGLSWNQYLMIRRFAGKELKRKGAYEYLEQARLRLHEHWQEAVSWKTRADQKLAARFCGATSARVLGASAAAPLDTTTPSVALAQAPVEPISNEQVSEGYEEDFEAVVLKGGSSWRAM</sequence>
<protein>
    <submittedName>
        <fullName evidence="2">Transposase</fullName>
    </submittedName>
</protein>
<dbReference type="Proteomes" id="UP000197446">
    <property type="component" value="Unassembled WGS sequence"/>
</dbReference>
<feature type="domain" description="Integrase catalytic" evidence="1">
    <location>
        <begin position="266"/>
        <end position="447"/>
    </location>
</feature>
<dbReference type="RefSeq" id="WP_088482749.1">
    <property type="nucleotide sequence ID" value="NZ_NISI01000002.1"/>
</dbReference>
<organism evidence="2 3">
    <name type="scientific">Roseateles puraquae</name>
    <dbReference type="NCBI Taxonomy" id="431059"/>
    <lineage>
        <taxon>Bacteria</taxon>
        <taxon>Pseudomonadati</taxon>
        <taxon>Pseudomonadota</taxon>
        <taxon>Betaproteobacteria</taxon>
        <taxon>Burkholderiales</taxon>
        <taxon>Sphaerotilaceae</taxon>
        <taxon>Roseateles</taxon>
    </lineage>
</organism>
<dbReference type="InterPro" id="IPR012337">
    <property type="entry name" value="RNaseH-like_sf"/>
</dbReference>
<dbReference type="OrthoDB" id="5439087at2"/>
<gene>
    <name evidence="2" type="ORF">CDO81_08510</name>
</gene>
<dbReference type="Gene3D" id="3.30.420.10">
    <property type="entry name" value="Ribonuclease H-like superfamily/Ribonuclease H"/>
    <property type="match status" value="1"/>
</dbReference>
<dbReference type="GO" id="GO:0003676">
    <property type="term" value="F:nucleic acid binding"/>
    <property type="evidence" value="ECO:0007669"/>
    <property type="project" value="InterPro"/>
</dbReference>
<keyword evidence="3" id="KW-1185">Reference proteome</keyword>
<evidence type="ECO:0000259" key="1">
    <source>
        <dbReference type="PROSITE" id="PS50994"/>
    </source>
</evidence>
<name>A0A254NAH6_9BURK</name>
<dbReference type="AlphaFoldDB" id="A0A254NAH6"/>
<comment type="caution">
    <text evidence="2">The sequence shown here is derived from an EMBL/GenBank/DDBJ whole genome shotgun (WGS) entry which is preliminary data.</text>
</comment>
<dbReference type="EMBL" id="NISI01000002">
    <property type="protein sequence ID" value="OWR04614.1"/>
    <property type="molecule type" value="Genomic_DNA"/>
</dbReference>
<dbReference type="SUPFAM" id="SSF53098">
    <property type="entry name" value="Ribonuclease H-like"/>
    <property type="match status" value="1"/>
</dbReference>
<dbReference type="PROSITE" id="PS50994">
    <property type="entry name" value="INTEGRASE"/>
    <property type="match status" value="1"/>
</dbReference>
<dbReference type="GO" id="GO:0015074">
    <property type="term" value="P:DNA integration"/>
    <property type="evidence" value="ECO:0007669"/>
    <property type="project" value="InterPro"/>
</dbReference>
<evidence type="ECO:0000313" key="2">
    <source>
        <dbReference type="EMBL" id="OWR04614.1"/>
    </source>
</evidence>